<dbReference type="InterPro" id="IPR006626">
    <property type="entry name" value="PbH1"/>
</dbReference>
<dbReference type="Pfam" id="PF13229">
    <property type="entry name" value="Beta_helix"/>
    <property type="match status" value="1"/>
</dbReference>
<dbReference type="InterPro" id="IPR011050">
    <property type="entry name" value="Pectin_lyase_fold/virulence"/>
</dbReference>
<dbReference type="Gene3D" id="2.160.20.10">
    <property type="entry name" value="Single-stranded right-handed beta-helix, Pectin lyase-like"/>
    <property type="match status" value="1"/>
</dbReference>
<comment type="caution">
    <text evidence="2">The sequence shown here is derived from an EMBL/GenBank/DDBJ whole genome shotgun (WGS) entry which is preliminary data.</text>
</comment>
<proteinExistence type="predicted"/>
<dbReference type="EMBL" id="LAZR01031148">
    <property type="protein sequence ID" value="KKL54584.1"/>
    <property type="molecule type" value="Genomic_DNA"/>
</dbReference>
<feature type="domain" description="Right handed beta helix" evidence="1">
    <location>
        <begin position="111"/>
        <end position="253"/>
    </location>
</feature>
<dbReference type="InterPro" id="IPR039448">
    <property type="entry name" value="Beta_helix"/>
</dbReference>
<evidence type="ECO:0000259" key="1">
    <source>
        <dbReference type="Pfam" id="PF13229"/>
    </source>
</evidence>
<evidence type="ECO:0000313" key="2">
    <source>
        <dbReference type="EMBL" id="KKL54584.1"/>
    </source>
</evidence>
<dbReference type="AlphaFoldDB" id="A0A0F9CZ39"/>
<dbReference type="InterPro" id="IPR012334">
    <property type="entry name" value="Pectin_lyas_fold"/>
</dbReference>
<gene>
    <name evidence="2" type="ORF">LCGC14_2263970</name>
</gene>
<dbReference type="SMART" id="SM00710">
    <property type="entry name" value="PbH1"/>
    <property type="match status" value="6"/>
</dbReference>
<dbReference type="SUPFAM" id="SSF51126">
    <property type="entry name" value="Pectin lyase-like"/>
    <property type="match status" value="1"/>
</dbReference>
<organism evidence="2">
    <name type="scientific">marine sediment metagenome</name>
    <dbReference type="NCBI Taxonomy" id="412755"/>
    <lineage>
        <taxon>unclassified sequences</taxon>
        <taxon>metagenomes</taxon>
        <taxon>ecological metagenomes</taxon>
    </lineage>
</organism>
<protein>
    <recommendedName>
        <fullName evidence="1">Right handed beta helix domain-containing protein</fullName>
    </recommendedName>
</protein>
<reference evidence="2" key="1">
    <citation type="journal article" date="2015" name="Nature">
        <title>Complex archaea that bridge the gap between prokaryotes and eukaryotes.</title>
        <authorList>
            <person name="Spang A."/>
            <person name="Saw J.H."/>
            <person name="Jorgensen S.L."/>
            <person name="Zaremba-Niedzwiedzka K."/>
            <person name="Martijn J."/>
            <person name="Lind A.E."/>
            <person name="van Eijk R."/>
            <person name="Schleper C."/>
            <person name="Guy L."/>
            <person name="Ettema T.J."/>
        </authorList>
    </citation>
    <scope>NUCLEOTIDE SEQUENCE</scope>
</reference>
<sequence length="258" mass="27550">MRKIFNLLEDVYSVSGATEIQEAIDTIGSGAGTIFIEAGTHQIIETINLNTGGSLIIYGHGGKTILKPSTDINTFNITNMDSVTIEKLNIDASNMVTNVKGIIDVNEIGDNRVIIQNIKIFGDSDTKGVGVYAKSSFIEIKGCIFEYLHAGVYSEGENDLIITNNHCENMGNSGIQILNPTTKSILSNNSCTSTGTFGIVISGGQHNIVEGNIVESCQRGILITGETSLYNIISNNQSISCSQAGIRIQNGADRNIGL</sequence>
<name>A0A0F9CZ39_9ZZZZ</name>
<accession>A0A0F9CZ39</accession>